<evidence type="ECO:0000313" key="1">
    <source>
        <dbReference type="EMBL" id="SMP43446.1"/>
    </source>
</evidence>
<comment type="caution">
    <text evidence="1">The sequence shown here is derived from an EMBL/GenBank/DDBJ whole genome shotgun (WGS) entry which is preliminary data.</text>
</comment>
<accession>A0ABY1PSH0</accession>
<dbReference type="EMBL" id="FXUL01000001">
    <property type="protein sequence ID" value="SMP43446.1"/>
    <property type="molecule type" value="Genomic_DNA"/>
</dbReference>
<gene>
    <name evidence="1" type="ORF">SAMN06295970_101294</name>
</gene>
<evidence type="ECO:0008006" key="3">
    <source>
        <dbReference type="Google" id="ProtNLM"/>
    </source>
</evidence>
<dbReference type="Proteomes" id="UP001158049">
    <property type="component" value="Unassembled WGS sequence"/>
</dbReference>
<dbReference type="InterPro" id="IPR009858">
    <property type="entry name" value="DUF1415"/>
</dbReference>
<dbReference type="RefSeq" id="WP_283440440.1">
    <property type="nucleotide sequence ID" value="NZ_FXUL01000001.1"/>
</dbReference>
<reference evidence="1 2" key="1">
    <citation type="submission" date="2017-05" db="EMBL/GenBank/DDBJ databases">
        <authorList>
            <person name="Varghese N."/>
            <person name="Submissions S."/>
        </authorList>
    </citation>
    <scope>NUCLEOTIDE SEQUENCE [LARGE SCALE GENOMIC DNA]</scope>
    <source>
        <strain evidence="1 2">DSM 26001</strain>
    </source>
</reference>
<evidence type="ECO:0000313" key="2">
    <source>
        <dbReference type="Proteomes" id="UP001158049"/>
    </source>
</evidence>
<keyword evidence="2" id="KW-1185">Reference proteome</keyword>
<sequence length="189" mass="21257">MNNSSSGDHQRIVSDVESWLETAVIGLNLCPFARAVHVKKQVRYAVTEATEPDQLVAALTQELTYLHECDPELTDTTLLIHPWVLQDFSDYNEFLDIADVILAGLGMEGEIQIASFHPDYQFSGTQRDDVSNYTNRAPYPILHLLREDSISRAVASVPDTDAIYKRNIATLKALGKDGWVKLFKRSEHP</sequence>
<dbReference type="Pfam" id="PF07209">
    <property type="entry name" value="DUF1415"/>
    <property type="match status" value="1"/>
</dbReference>
<proteinExistence type="predicted"/>
<organism evidence="1 2">
    <name type="scientific">Noviherbaspirillum suwonense</name>
    <dbReference type="NCBI Taxonomy" id="1224511"/>
    <lineage>
        <taxon>Bacteria</taxon>
        <taxon>Pseudomonadati</taxon>
        <taxon>Pseudomonadota</taxon>
        <taxon>Betaproteobacteria</taxon>
        <taxon>Burkholderiales</taxon>
        <taxon>Oxalobacteraceae</taxon>
        <taxon>Noviherbaspirillum</taxon>
    </lineage>
</organism>
<name>A0ABY1PSH0_9BURK</name>
<protein>
    <recommendedName>
        <fullName evidence="3">Peptidase</fullName>
    </recommendedName>
</protein>